<geneLocation type="mitochondrion" evidence="6"/>
<keyword evidence="3 6" id="KW-0689">Ribosomal protein</keyword>
<dbReference type="GO" id="GO:0015935">
    <property type="term" value="C:small ribosomal subunit"/>
    <property type="evidence" value="ECO:0007669"/>
    <property type="project" value="InterPro"/>
</dbReference>
<comment type="similarity">
    <text evidence="1">Belongs to the universal ribosomal protein uS12 family.</text>
</comment>
<comment type="similarity">
    <text evidence="2">Belongs to the universal ribosomal protein uS7 family.</text>
</comment>
<keyword evidence="6" id="KW-0496">Mitochondrion</keyword>
<evidence type="ECO:0000256" key="3">
    <source>
        <dbReference type="ARBA" id="ARBA00022980"/>
    </source>
</evidence>
<dbReference type="PANTHER" id="PTHR11652">
    <property type="entry name" value="30S RIBOSOMAL PROTEIN S12 FAMILY MEMBER"/>
    <property type="match status" value="1"/>
</dbReference>
<dbReference type="InterPro" id="IPR005679">
    <property type="entry name" value="Ribosomal_uS12_bac"/>
</dbReference>
<gene>
    <name evidence="6" type="primary">17</name>
    <name evidence="6" type="synonym">rps12</name>
</gene>
<dbReference type="SUPFAM" id="SSF47973">
    <property type="entry name" value="Ribosomal protein S7"/>
    <property type="match status" value="1"/>
</dbReference>
<dbReference type="AlphaFoldDB" id="A0A096XTV3"/>
<dbReference type="CDD" id="cd03368">
    <property type="entry name" value="Ribosomal_S12"/>
    <property type="match status" value="1"/>
</dbReference>
<evidence type="ECO:0000256" key="4">
    <source>
        <dbReference type="ARBA" id="ARBA00023274"/>
    </source>
</evidence>
<dbReference type="NCBIfam" id="TIGR00981">
    <property type="entry name" value="rpsL_bact"/>
    <property type="match status" value="1"/>
</dbReference>
<dbReference type="PROSITE" id="PS00055">
    <property type="entry name" value="RIBOSOMAL_S12"/>
    <property type="match status" value="1"/>
</dbReference>
<keyword evidence="4" id="KW-0687">Ribonucleoprotein</keyword>
<feature type="domain" description="Small ribosomal subunit protein uS7" evidence="5">
    <location>
        <begin position="81"/>
        <end position="221"/>
    </location>
</feature>
<evidence type="ECO:0000256" key="2">
    <source>
        <dbReference type="ARBA" id="ARBA00007151"/>
    </source>
</evidence>
<dbReference type="Gene3D" id="1.10.455.10">
    <property type="entry name" value="Ribosomal protein S7 domain"/>
    <property type="match status" value="1"/>
</dbReference>
<accession>A0A096XTV3</accession>
<dbReference type="SUPFAM" id="SSF50249">
    <property type="entry name" value="Nucleic acid-binding proteins"/>
    <property type="match status" value="1"/>
</dbReference>
<sequence length="229" mass="26591">MTPKKPNSALRKVARIRLANNTKITAHIPGEGHNLQEYSIVLIRGGRARDLPSVRYKVIRGKYDLEPVRNRKTRRSKYGIKKTNNNYLYNSILIKKFINNLAKKGNTQKIETALFCSLKHLKFKISLNPLVLFLFLLNEIKPCITLKSLRLGSISYQIPSPLSYRKQLLRSIKLLVTVIHLNKQKISIRQKIEQELFLVLQGKSSLYKTNQTLYQIASNSRSFAHYRWD</sequence>
<evidence type="ECO:0000256" key="1">
    <source>
        <dbReference type="ARBA" id="ARBA00005657"/>
    </source>
</evidence>
<dbReference type="GO" id="GO:0006412">
    <property type="term" value="P:translation"/>
    <property type="evidence" value="ECO:0007669"/>
    <property type="project" value="InterPro"/>
</dbReference>
<dbReference type="Pfam" id="PF00177">
    <property type="entry name" value="Ribosomal_S7"/>
    <property type="match status" value="1"/>
</dbReference>
<protein>
    <submittedName>
        <fullName evidence="6">30S ribosomal protein S12/S7</fullName>
    </submittedName>
</protein>
<dbReference type="Pfam" id="PF00164">
    <property type="entry name" value="Ribosom_S12_S23"/>
    <property type="match status" value="1"/>
</dbReference>
<evidence type="ECO:0000259" key="5">
    <source>
        <dbReference type="Pfam" id="PF00177"/>
    </source>
</evidence>
<name>A0A096XTV3_9EUKA</name>
<proteinExistence type="inferred from homology"/>
<dbReference type="EMBL" id="KF738139">
    <property type="protein sequence ID" value="AIK19918.1"/>
    <property type="molecule type" value="Genomic_DNA"/>
</dbReference>
<dbReference type="InterPro" id="IPR012340">
    <property type="entry name" value="NA-bd_OB-fold"/>
</dbReference>
<reference evidence="6" key="2">
    <citation type="journal article" date="2014" name="Mitochondrial DNA">
        <title>Mitochondrial genome sequence of the potato powdery scab pathogen Spongospora subterranea.</title>
        <authorList>
            <person name="Gutierrez P."/>
            <person name="Bulman S."/>
            <person name="Alzate J."/>
            <person name="Ortiz M.C."/>
            <person name="Marin M."/>
        </authorList>
    </citation>
    <scope>NUCLEOTIDE SEQUENCE</scope>
</reference>
<evidence type="ECO:0000313" key="6">
    <source>
        <dbReference type="EMBL" id="AIK19918.1"/>
    </source>
</evidence>
<dbReference type="InterPro" id="IPR006032">
    <property type="entry name" value="Ribosomal_uS12"/>
</dbReference>
<organism evidence="6">
    <name type="scientific">Spongospora subterranea</name>
    <dbReference type="NCBI Taxonomy" id="70186"/>
    <lineage>
        <taxon>Eukaryota</taxon>
        <taxon>Sar</taxon>
        <taxon>Rhizaria</taxon>
        <taxon>Endomyxa</taxon>
        <taxon>Phytomyxea</taxon>
        <taxon>Plasmodiophorida</taxon>
        <taxon>Plasmodiophoridae</taxon>
        <taxon>Spongospora</taxon>
    </lineage>
</organism>
<dbReference type="Gene3D" id="2.40.50.140">
    <property type="entry name" value="Nucleic acid-binding proteins"/>
    <property type="match status" value="1"/>
</dbReference>
<dbReference type="PRINTS" id="PR01034">
    <property type="entry name" value="RIBOSOMALS12"/>
</dbReference>
<dbReference type="InterPro" id="IPR023798">
    <property type="entry name" value="Ribosomal_uS7_dom"/>
</dbReference>
<dbReference type="GO" id="GO:0003735">
    <property type="term" value="F:structural constituent of ribosome"/>
    <property type="evidence" value="ECO:0007669"/>
    <property type="project" value="InterPro"/>
</dbReference>
<dbReference type="InterPro" id="IPR036823">
    <property type="entry name" value="Ribosomal_uS7_dom_sf"/>
</dbReference>
<reference evidence="6" key="1">
    <citation type="submission" date="2013-10" db="EMBL/GenBank/DDBJ databases">
        <authorList>
            <person name="Gutierrez P.A."/>
            <person name="Alzate J.F."/>
            <person name="Mauricio M."/>
        </authorList>
    </citation>
    <scope>NUCLEOTIDE SEQUENCE</scope>
</reference>